<protein>
    <submittedName>
        <fullName evidence="2">Uncharacterized protein</fullName>
    </submittedName>
</protein>
<accession>A0AAN9MDK6</accession>
<dbReference type="EMBL" id="JAYMYQ010000002">
    <property type="protein sequence ID" value="KAK7349403.1"/>
    <property type="molecule type" value="Genomic_DNA"/>
</dbReference>
<dbReference type="PANTHER" id="PTHR33472:SF1">
    <property type="entry name" value="EXTENSIN-RELATED"/>
    <property type="match status" value="1"/>
</dbReference>
<feature type="region of interest" description="Disordered" evidence="1">
    <location>
        <begin position="112"/>
        <end position="134"/>
    </location>
</feature>
<keyword evidence="3" id="KW-1185">Reference proteome</keyword>
<evidence type="ECO:0000256" key="1">
    <source>
        <dbReference type="SAM" id="MobiDB-lite"/>
    </source>
</evidence>
<reference evidence="2 3" key="1">
    <citation type="submission" date="2024-01" db="EMBL/GenBank/DDBJ databases">
        <title>The genomes of 5 underutilized Papilionoideae crops provide insights into root nodulation and disease resistanc.</title>
        <authorList>
            <person name="Jiang F."/>
        </authorList>
    </citation>
    <scope>NUCLEOTIDE SEQUENCE [LARGE SCALE GENOMIC DNA]</scope>
    <source>
        <strain evidence="2">LVBAO_FW01</strain>
        <tissue evidence="2">Leaves</tissue>
    </source>
</reference>
<sequence length="232" mass="25917">MANPTQIRPWSRLASLRSAPTLESHTYIPHTQPSGTPSSIAPSFKPSQTRTTSTKSVSPTDQSQTQLQKLKFTNPMTFPPSKLKVNPENETKIKIPVEEETKTVLVKKTVEKPNVNDDGSLQKESRETQNKEKWVRTKENGTKVKGIETKVLGSEGSGIRVITIAGENRGAGMEIIQSQKKPFHRNQKMRTLYMNSNVQCVNNSMVFHAKCTHHDPGMHLTLSNKPFGDGQR</sequence>
<proteinExistence type="predicted"/>
<feature type="region of interest" description="Disordered" evidence="1">
    <location>
        <begin position="21"/>
        <end position="85"/>
    </location>
</feature>
<name>A0AAN9MDK6_CANGL</name>
<evidence type="ECO:0000313" key="2">
    <source>
        <dbReference type="EMBL" id="KAK7349403.1"/>
    </source>
</evidence>
<organism evidence="2 3">
    <name type="scientific">Canavalia gladiata</name>
    <name type="common">Sword bean</name>
    <name type="synonym">Dolichos gladiatus</name>
    <dbReference type="NCBI Taxonomy" id="3824"/>
    <lineage>
        <taxon>Eukaryota</taxon>
        <taxon>Viridiplantae</taxon>
        <taxon>Streptophyta</taxon>
        <taxon>Embryophyta</taxon>
        <taxon>Tracheophyta</taxon>
        <taxon>Spermatophyta</taxon>
        <taxon>Magnoliopsida</taxon>
        <taxon>eudicotyledons</taxon>
        <taxon>Gunneridae</taxon>
        <taxon>Pentapetalae</taxon>
        <taxon>rosids</taxon>
        <taxon>fabids</taxon>
        <taxon>Fabales</taxon>
        <taxon>Fabaceae</taxon>
        <taxon>Papilionoideae</taxon>
        <taxon>50 kb inversion clade</taxon>
        <taxon>NPAAA clade</taxon>
        <taxon>indigoferoid/millettioid clade</taxon>
        <taxon>Phaseoleae</taxon>
        <taxon>Canavalia</taxon>
    </lineage>
</organism>
<dbReference type="PANTHER" id="PTHR33472">
    <property type="entry name" value="OS01G0106600 PROTEIN"/>
    <property type="match status" value="1"/>
</dbReference>
<comment type="caution">
    <text evidence="2">The sequence shown here is derived from an EMBL/GenBank/DDBJ whole genome shotgun (WGS) entry which is preliminary data.</text>
</comment>
<dbReference type="Proteomes" id="UP001367508">
    <property type="component" value="Unassembled WGS sequence"/>
</dbReference>
<dbReference type="AlphaFoldDB" id="A0AAN9MDK6"/>
<feature type="compositionally biased region" description="Polar residues" evidence="1">
    <location>
        <begin position="21"/>
        <end position="68"/>
    </location>
</feature>
<evidence type="ECO:0000313" key="3">
    <source>
        <dbReference type="Proteomes" id="UP001367508"/>
    </source>
</evidence>
<gene>
    <name evidence="2" type="ORF">VNO77_06740</name>
</gene>